<accession>K0AWV2</accession>
<dbReference type="RefSeq" id="WP_014966352.1">
    <property type="nucleotide sequence ID" value="NC_018664.1"/>
</dbReference>
<dbReference type="STRING" id="1128398.Curi_c01350"/>
<keyword evidence="2" id="KW-1185">Reference proteome</keyword>
<evidence type="ECO:0000313" key="1">
    <source>
        <dbReference type="EMBL" id="AFS77215.1"/>
    </source>
</evidence>
<dbReference type="PATRIC" id="fig|1128398.3.peg.135"/>
<dbReference type="EMBL" id="CP003326">
    <property type="protein sequence ID" value="AFS77215.1"/>
    <property type="molecule type" value="Genomic_DNA"/>
</dbReference>
<dbReference type="Proteomes" id="UP000006094">
    <property type="component" value="Chromosome"/>
</dbReference>
<protein>
    <submittedName>
        <fullName evidence="1">Uncharacterized protein</fullName>
    </submittedName>
</protein>
<dbReference type="AlphaFoldDB" id="K0AWV2"/>
<name>K0AWV2_GOTA9</name>
<dbReference type="HOGENOM" id="CLU_111455_0_0_9"/>
<proteinExistence type="predicted"/>
<gene>
    <name evidence="1" type="ordered locus">Curi_c01350</name>
</gene>
<sequence>MSRFLAPIHSWLFNKIKLHEELESEVISRFVSKYGDDVYEIERSSINKYGERIPQAPLEDIIDQNNIHGWLQNKISIAETRQAGILADLFNIYKNDAVELVKDVYIENAIKNANLARESVQAFTPEDIFKVINNFILDGMPCDSVNKIIESNDDLLEYEKVSCLHIDYWRSVGVDANIMYDLRHAWIGAFVSTLNPDFEYKIEGSLHKIIKNNRIKNVILSACEGFKCRVFNFLLLE</sequence>
<reference evidence="1 2" key="1">
    <citation type="journal article" date="2012" name="PLoS ONE">
        <title>The purine-utilizing bacterium Clostridium acidurici 9a: a genome-guided metabolic reconsideration.</title>
        <authorList>
            <person name="Hartwich K."/>
            <person name="Poehlein A."/>
            <person name="Daniel R."/>
        </authorList>
    </citation>
    <scope>NUCLEOTIDE SEQUENCE [LARGE SCALE GENOMIC DNA]</scope>
    <source>
        <strain evidence="2">ATCC 7906 / DSM 604 / BCRC 14475 / CIP 104303 / KCTC 5404 / NCIMB 10678 / 9a</strain>
    </source>
</reference>
<dbReference type="KEGG" id="cad:Curi_c01350"/>
<evidence type="ECO:0000313" key="2">
    <source>
        <dbReference type="Proteomes" id="UP000006094"/>
    </source>
</evidence>
<organism evidence="1 2">
    <name type="scientific">Gottschalkia acidurici (strain ATCC 7906 / DSM 604 / BCRC 14475 / CIP 104303 / KCTC 5404 / NCIMB 10678 / 9a)</name>
    <name type="common">Clostridium acidurici</name>
    <dbReference type="NCBI Taxonomy" id="1128398"/>
    <lineage>
        <taxon>Bacteria</taxon>
        <taxon>Bacillati</taxon>
        <taxon>Bacillota</taxon>
        <taxon>Tissierellia</taxon>
        <taxon>Tissierellales</taxon>
        <taxon>Gottschalkiaceae</taxon>
        <taxon>Gottschalkia</taxon>
    </lineage>
</organism>
<dbReference type="eggNOG" id="ENOG50322UQ">
    <property type="taxonomic scope" value="Bacteria"/>
</dbReference>
<dbReference type="OrthoDB" id="9777242at2"/>